<comment type="caution">
    <text evidence="2">The sequence shown here is derived from an EMBL/GenBank/DDBJ whole genome shotgun (WGS) entry which is preliminary data.</text>
</comment>
<protein>
    <recommendedName>
        <fullName evidence="1">Endonuclease/exonuclease/phosphatase domain-containing protein</fullName>
    </recommendedName>
</protein>
<dbReference type="SUPFAM" id="SSF56219">
    <property type="entry name" value="DNase I-like"/>
    <property type="match status" value="1"/>
</dbReference>
<organism evidence="2 3">
    <name type="scientific">Trichogramma kaykai</name>
    <dbReference type="NCBI Taxonomy" id="54128"/>
    <lineage>
        <taxon>Eukaryota</taxon>
        <taxon>Metazoa</taxon>
        <taxon>Ecdysozoa</taxon>
        <taxon>Arthropoda</taxon>
        <taxon>Hexapoda</taxon>
        <taxon>Insecta</taxon>
        <taxon>Pterygota</taxon>
        <taxon>Neoptera</taxon>
        <taxon>Endopterygota</taxon>
        <taxon>Hymenoptera</taxon>
        <taxon>Apocrita</taxon>
        <taxon>Proctotrupomorpha</taxon>
        <taxon>Chalcidoidea</taxon>
        <taxon>Trichogrammatidae</taxon>
        <taxon>Trichogramma</taxon>
    </lineage>
</organism>
<evidence type="ECO:0000259" key="1">
    <source>
        <dbReference type="Pfam" id="PF14529"/>
    </source>
</evidence>
<dbReference type="InterPro" id="IPR005135">
    <property type="entry name" value="Endo/exonuclease/phosphatase"/>
</dbReference>
<dbReference type="EMBL" id="JBJJXI010000011">
    <property type="protein sequence ID" value="KAL3407263.1"/>
    <property type="molecule type" value="Genomic_DNA"/>
</dbReference>
<feature type="domain" description="Endonuclease/exonuclease/phosphatase" evidence="1">
    <location>
        <begin position="106"/>
        <end position="231"/>
    </location>
</feature>
<keyword evidence="3" id="KW-1185">Reference proteome</keyword>
<evidence type="ECO:0000313" key="3">
    <source>
        <dbReference type="Proteomes" id="UP001627154"/>
    </source>
</evidence>
<proteinExistence type="predicted"/>
<name>A0ABD2XRS7_9HYME</name>
<dbReference type="Proteomes" id="UP001627154">
    <property type="component" value="Unassembled WGS sequence"/>
</dbReference>
<sequence length="378" mass="43486">MCKDSHANFNLNILQWNSRGIRSKVETAEVFKDYDIIVICETFLKEHDNYQLKGYNIARFDRNSIKGGGLAILLKKNICFDTLVIDLNLNQIEIGAITIETTVGLINLIAYYRSPSHTVGNSFANWKNEWHKLTDYIKTLDNFIFLGDFNAHHPWWGSDHSCPYGSTIYESIDLEYFALFNDGSPTHFSVSNNAYSTSNIDLTFVSSNLLLKFPEWKVLSDSYGSDHFPIAIGDTPEPYGPYELFYETINKEQVGKIYLGDGISTTVVNWELLKESRDSNAFLCDLARTIWGKKLKNICLDYTKVKNSIPGKGPVQLANPTRLELYLRLFYDFLQNHDTVKNFSNKRKHREMRLCPRNISWSIRDRRGNAINLATRNV</sequence>
<gene>
    <name evidence="2" type="ORF">TKK_000544</name>
</gene>
<dbReference type="Pfam" id="PF14529">
    <property type="entry name" value="Exo_endo_phos_2"/>
    <property type="match status" value="1"/>
</dbReference>
<dbReference type="AlphaFoldDB" id="A0ABD2XRS7"/>
<reference evidence="2 3" key="1">
    <citation type="journal article" date="2024" name="bioRxiv">
        <title>A reference genome for Trichogramma kaykai: A tiny desert-dwelling parasitoid wasp with competing sex-ratio distorters.</title>
        <authorList>
            <person name="Culotta J."/>
            <person name="Lindsey A.R."/>
        </authorList>
    </citation>
    <scope>NUCLEOTIDE SEQUENCE [LARGE SCALE GENOMIC DNA]</scope>
    <source>
        <strain evidence="2 3">KSX58</strain>
    </source>
</reference>
<dbReference type="PANTHER" id="PTHR33273:SF4">
    <property type="entry name" value="ENDONUCLEASE_EXONUCLEASE_PHOSPHATASE DOMAIN-CONTAINING PROTEIN"/>
    <property type="match status" value="1"/>
</dbReference>
<accession>A0ABD2XRS7</accession>
<dbReference type="PANTHER" id="PTHR33273">
    <property type="entry name" value="DOMAIN-CONTAINING PROTEIN, PUTATIVE-RELATED"/>
    <property type="match status" value="1"/>
</dbReference>
<dbReference type="InterPro" id="IPR036691">
    <property type="entry name" value="Endo/exonu/phosph_ase_sf"/>
</dbReference>
<dbReference type="Gene3D" id="3.60.10.10">
    <property type="entry name" value="Endonuclease/exonuclease/phosphatase"/>
    <property type="match status" value="1"/>
</dbReference>
<evidence type="ECO:0000313" key="2">
    <source>
        <dbReference type="EMBL" id="KAL3407263.1"/>
    </source>
</evidence>